<feature type="domain" description="Fatty acid desaturase" evidence="2">
    <location>
        <begin position="59"/>
        <end position="302"/>
    </location>
</feature>
<keyword evidence="3" id="KW-0560">Oxidoreductase</keyword>
<protein>
    <submittedName>
        <fullName evidence="3">Fatty acid desaturase</fullName>
        <ecNumber evidence="3">1.14.19.-</ecNumber>
    </submittedName>
</protein>
<accession>A0ABT8KZU7</accession>
<keyword evidence="4" id="KW-1185">Reference proteome</keyword>
<feature type="transmembrane region" description="Helical" evidence="1">
    <location>
        <begin position="61"/>
        <end position="82"/>
    </location>
</feature>
<dbReference type="InterPro" id="IPR005804">
    <property type="entry name" value="FA_desaturase_dom"/>
</dbReference>
<dbReference type="Proteomes" id="UP001172083">
    <property type="component" value="Unassembled WGS sequence"/>
</dbReference>
<dbReference type="InterPro" id="IPR012171">
    <property type="entry name" value="Fatty_acid_desaturase"/>
</dbReference>
<dbReference type="EC" id="1.14.19.-" evidence="3"/>
<feature type="transmembrane region" description="Helical" evidence="1">
    <location>
        <begin position="215"/>
        <end position="234"/>
    </location>
</feature>
<feature type="transmembrane region" description="Helical" evidence="1">
    <location>
        <begin position="190"/>
        <end position="209"/>
    </location>
</feature>
<organism evidence="3 4">
    <name type="scientific">Agaribacillus aureus</name>
    <dbReference type="NCBI Taxonomy" id="3051825"/>
    <lineage>
        <taxon>Bacteria</taxon>
        <taxon>Pseudomonadati</taxon>
        <taxon>Bacteroidota</taxon>
        <taxon>Cytophagia</taxon>
        <taxon>Cytophagales</taxon>
        <taxon>Splendidivirgaceae</taxon>
        <taxon>Agaribacillus</taxon>
    </lineage>
</organism>
<dbReference type="EMBL" id="JAUJEB010000001">
    <property type="protein sequence ID" value="MDN5211014.1"/>
    <property type="molecule type" value="Genomic_DNA"/>
</dbReference>
<dbReference type="GO" id="GO:0016491">
    <property type="term" value="F:oxidoreductase activity"/>
    <property type="evidence" value="ECO:0007669"/>
    <property type="project" value="UniProtKB-KW"/>
</dbReference>
<dbReference type="RefSeq" id="WP_346756350.1">
    <property type="nucleotide sequence ID" value="NZ_JAUJEB010000001.1"/>
</dbReference>
<evidence type="ECO:0000259" key="2">
    <source>
        <dbReference type="Pfam" id="PF00487"/>
    </source>
</evidence>
<dbReference type="PANTHER" id="PTHR19353:SF73">
    <property type="entry name" value="FATTY ACID DESATURASE"/>
    <property type="match status" value="1"/>
</dbReference>
<reference evidence="3" key="1">
    <citation type="submission" date="2023-06" db="EMBL/GenBank/DDBJ databases">
        <title>Genomic of Agaribacillus aureum.</title>
        <authorList>
            <person name="Wang G."/>
        </authorList>
    </citation>
    <scope>NUCLEOTIDE SEQUENCE</scope>
    <source>
        <strain evidence="3">BMA12</strain>
    </source>
</reference>
<evidence type="ECO:0000256" key="1">
    <source>
        <dbReference type="SAM" id="Phobius"/>
    </source>
</evidence>
<comment type="caution">
    <text evidence="3">The sequence shown here is derived from an EMBL/GenBank/DDBJ whole genome shotgun (WGS) entry which is preliminary data.</text>
</comment>
<feature type="transmembrane region" description="Helical" evidence="1">
    <location>
        <begin position="36"/>
        <end position="55"/>
    </location>
</feature>
<proteinExistence type="predicted"/>
<evidence type="ECO:0000313" key="4">
    <source>
        <dbReference type="Proteomes" id="UP001172083"/>
    </source>
</evidence>
<gene>
    <name evidence="3" type="ORF">QQ020_03105</name>
</gene>
<dbReference type="PANTHER" id="PTHR19353">
    <property type="entry name" value="FATTY ACID DESATURASE 2"/>
    <property type="match status" value="1"/>
</dbReference>
<keyword evidence="1" id="KW-0812">Transmembrane</keyword>
<name>A0ABT8KZU7_9BACT</name>
<keyword evidence="1" id="KW-0472">Membrane</keyword>
<keyword evidence="1" id="KW-1133">Transmembrane helix</keyword>
<evidence type="ECO:0000313" key="3">
    <source>
        <dbReference type="EMBL" id="MDN5211014.1"/>
    </source>
</evidence>
<dbReference type="Pfam" id="PF00487">
    <property type="entry name" value="FA_desaturase"/>
    <property type="match status" value="1"/>
</dbReference>
<sequence>MIIDKEPTLTKRVKLLEGKELILYSKKYAVENRRKSWIYTISTLIFLILAFAGTYNEIHWVLRLAFSLVTALFIVKFFVIYHDYQHRAILQNSILAKCIMKAFGLFVLAPSAIWRRTHNHHHNYNSKLSHEGIGSYPLISKDAYQKLSAKERLRYLAMRHPVTIFSGYITLFLFDFNIKPLFRSPKNHWDSFFALFFHFLIGGLIYNYGGIEALFFSWLLPFVLAHGFGAYLFYAQHNFPGATFADNSNWDYTKAAIHSTSFLVMNPVMAWFTGNIGYHHVHHVNHRIPFYRLKEVMQEMPELQNPITTTLRPTDIMACLKLKVWDFEKGEMTGL</sequence>
<feature type="transmembrane region" description="Helical" evidence="1">
    <location>
        <begin position="160"/>
        <end position="178"/>
    </location>
</feature>